<name>W0RLI1_9BACT</name>
<keyword evidence="8 10" id="KW-0472">Membrane</keyword>
<dbReference type="PATRIC" id="fig|861299.3.peg.3816"/>
<feature type="domain" description="ABC3 transporter permease C-terminal" evidence="12">
    <location>
        <begin position="171"/>
        <end position="277"/>
    </location>
</feature>
<evidence type="ECO:0000256" key="4">
    <source>
        <dbReference type="ARBA" id="ARBA00022475"/>
    </source>
</evidence>
<dbReference type="STRING" id="861299.J421_3760"/>
<dbReference type="InterPro" id="IPR040690">
    <property type="entry name" value="FtsX_ECD"/>
</dbReference>
<dbReference type="PIRSF" id="PIRSF003097">
    <property type="entry name" value="FtsX"/>
    <property type="match status" value="1"/>
</dbReference>
<evidence type="ECO:0000256" key="11">
    <source>
        <dbReference type="SAM" id="Phobius"/>
    </source>
</evidence>
<evidence type="ECO:0000259" key="12">
    <source>
        <dbReference type="Pfam" id="PF02687"/>
    </source>
</evidence>
<dbReference type="Gene3D" id="3.30.70.3040">
    <property type="match status" value="1"/>
</dbReference>
<keyword evidence="7 11" id="KW-1133">Transmembrane helix</keyword>
<feature type="transmembrane region" description="Helical" evidence="11">
    <location>
        <begin position="163"/>
        <end position="187"/>
    </location>
</feature>
<evidence type="ECO:0000256" key="10">
    <source>
        <dbReference type="PIRNR" id="PIRNR003097"/>
    </source>
</evidence>
<dbReference type="FunCoup" id="W0RLI1">
    <property type="interactions" value="122"/>
</dbReference>
<keyword evidence="15" id="KW-1185">Reference proteome</keyword>
<evidence type="ECO:0000256" key="9">
    <source>
        <dbReference type="ARBA" id="ARBA00023306"/>
    </source>
</evidence>
<dbReference type="eggNOG" id="COG2177">
    <property type="taxonomic scope" value="Bacteria"/>
</dbReference>
<reference evidence="14 15" key="1">
    <citation type="journal article" date="2014" name="Genome Announc.">
        <title>Genome Sequence and Methylome of Soil Bacterium Gemmatirosa kalamazoonensis KBS708T, a Member of the Rarely Cultivated Gemmatimonadetes Phylum.</title>
        <authorList>
            <person name="Debruyn J.M."/>
            <person name="Radosevich M."/>
            <person name="Wommack K.E."/>
            <person name="Polson S.W."/>
            <person name="Hauser L.J."/>
            <person name="Fawaz M.N."/>
            <person name="Korlach J."/>
            <person name="Tsai Y.C."/>
        </authorList>
    </citation>
    <scope>NUCLEOTIDE SEQUENCE [LARGE SCALE GENOMIC DNA]</scope>
    <source>
        <strain evidence="14 15">KBS708</strain>
    </source>
</reference>
<dbReference type="PANTHER" id="PTHR47755">
    <property type="entry name" value="CELL DIVISION PROTEIN FTSX"/>
    <property type="match status" value="1"/>
</dbReference>
<dbReference type="RefSeq" id="WP_025412748.1">
    <property type="nucleotide sequence ID" value="NZ_CP007128.1"/>
</dbReference>
<dbReference type="InParanoid" id="W0RLI1"/>
<keyword evidence="5 10" id="KW-0132">Cell division</keyword>
<dbReference type="InterPro" id="IPR004513">
    <property type="entry name" value="FtsX"/>
</dbReference>
<evidence type="ECO:0000313" key="14">
    <source>
        <dbReference type="EMBL" id="AHG91297.1"/>
    </source>
</evidence>
<evidence type="ECO:0000256" key="1">
    <source>
        <dbReference type="ARBA" id="ARBA00004651"/>
    </source>
</evidence>
<feature type="transmembrane region" description="Helical" evidence="11">
    <location>
        <begin position="220"/>
        <end position="241"/>
    </location>
</feature>
<keyword evidence="6 11" id="KW-0812">Transmembrane</keyword>
<evidence type="ECO:0000256" key="6">
    <source>
        <dbReference type="ARBA" id="ARBA00022692"/>
    </source>
</evidence>
<organism evidence="14 15">
    <name type="scientific">Gemmatirosa kalamazoonensis</name>
    <dbReference type="NCBI Taxonomy" id="861299"/>
    <lineage>
        <taxon>Bacteria</taxon>
        <taxon>Pseudomonadati</taxon>
        <taxon>Gemmatimonadota</taxon>
        <taxon>Gemmatimonadia</taxon>
        <taxon>Gemmatimonadales</taxon>
        <taxon>Gemmatimonadaceae</taxon>
        <taxon>Gemmatirosa</taxon>
    </lineage>
</organism>
<evidence type="ECO:0000313" key="15">
    <source>
        <dbReference type="Proteomes" id="UP000019151"/>
    </source>
</evidence>
<keyword evidence="4 10" id="KW-1003">Cell membrane</keyword>
<dbReference type="OrthoDB" id="9813411at2"/>
<keyword evidence="9 10" id="KW-0131">Cell cycle</keyword>
<feature type="transmembrane region" description="Helical" evidence="11">
    <location>
        <begin position="253"/>
        <end position="273"/>
    </location>
</feature>
<evidence type="ECO:0000256" key="2">
    <source>
        <dbReference type="ARBA" id="ARBA00007379"/>
    </source>
</evidence>
<dbReference type="InterPro" id="IPR003838">
    <property type="entry name" value="ABC3_permease_C"/>
</dbReference>
<comment type="subcellular location">
    <subcellularLocation>
        <location evidence="1">Cell membrane</location>
        <topology evidence="1">Multi-pass membrane protein</topology>
    </subcellularLocation>
</comment>
<dbReference type="HOGENOM" id="CLU_073546_0_0_0"/>
<evidence type="ECO:0000256" key="3">
    <source>
        <dbReference type="ARBA" id="ARBA00021907"/>
    </source>
</evidence>
<accession>W0RLI1</accession>
<dbReference type="GO" id="GO:0005886">
    <property type="term" value="C:plasma membrane"/>
    <property type="evidence" value="ECO:0007669"/>
    <property type="project" value="UniProtKB-SubCell"/>
</dbReference>
<dbReference type="PANTHER" id="PTHR47755:SF1">
    <property type="entry name" value="CELL DIVISION PROTEIN FTSX"/>
    <property type="match status" value="1"/>
</dbReference>
<dbReference type="EMBL" id="CP007128">
    <property type="protein sequence ID" value="AHG91297.1"/>
    <property type="molecule type" value="Genomic_DNA"/>
</dbReference>
<evidence type="ECO:0000259" key="13">
    <source>
        <dbReference type="Pfam" id="PF18075"/>
    </source>
</evidence>
<dbReference type="KEGG" id="gba:J421_3760"/>
<dbReference type="Proteomes" id="UP000019151">
    <property type="component" value="Chromosome"/>
</dbReference>
<dbReference type="GO" id="GO:0051301">
    <property type="term" value="P:cell division"/>
    <property type="evidence" value="ECO:0007669"/>
    <property type="project" value="UniProtKB-KW"/>
</dbReference>
<dbReference type="Pfam" id="PF18075">
    <property type="entry name" value="FtsX_ECD"/>
    <property type="match status" value="1"/>
</dbReference>
<evidence type="ECO:0000256" key="8">
    <source>
        <dbReference type="ARBA" id="ARBA00023136"/>
    </source>
</evidence>
<dbReference type="Pfam" id="PF02687">
    <property type="entry name" value="FtsX"/>
    <property type="match status" value="1"/>
</dbReference>
<evidence type="ECO:0000256" key="7">
    <source>
        <dbReference type="ARBA" id="ARBA00022989"/>
    </source>
</evidence>
<evidence type="ECO:0000256" key="5">
    <source>
        <dbReference type="ARBA" id="ARBA00022618"/>
    </source>
</evidence>
<comment type="similarity">
    <text evidence="2 10">Belongs to the ABC-4 integral membrane protein family. FtsX subfamily.</text>
</comment>
<dbReference type="AlphaFoldDB" id="W0RLI1"/>
<feature type="transmembrane region" description="Helical" evidence="11">
    <location>
        <begin position="20"/>
        <end position="43"/>
    </location>
</feature>
<protein>
    <recommendedName>
        <fullName evidence="3 10">Cell division protein FtsX</fullName>
    </recommendedName>
</protein>
<sequence length="290" mass="31271">MRLALREMLHAFRRTPLLSILSVTTIAFSLFALGLFGLVAINLRDALGQVEERVEVRAFLTEGTPEATARAAAEELGRVPAVAAVTYVSPEAALARARRELGEFNDVWGSAVLPASLEVRLRAGQRDPASVQRVATRARQYPFVEDVRYGAEWVQKLYRLRTVATATGIALGAAFAAAAIIIVGATIRMAVLARSFEIQIMRLVGATDGFVRLPFLLDGAAKGILGGLLALLLTRIGFAVVDRWFVHVRFFDAGTAALGVLGGALLGLLGSAASVGRHLRLVGTERRRWR</sequence>
<proteinExistence type="inferred from homology"/>
<feature type="domain" description="FtsX extracellular" evidence="13">
    <location>
        <begin position="54"/>
        <end position="147"/>
    </location>
</feature>
<gene>
    <name evidence="14" type="ORF">J421_3760</name>
</gene>